<organism evidence="2 3">
    <name type="scientific">Jiangella mangrovi</name>
    <dbReference type="NCBI Taxonomy" id="1524084"/>
    <lineage>
        <taxon>Bacteria</taxon>
        <taxon>Bacillati</taxon>
        <taxon>Actinomycetota</taxon>
        <taxon>Actinomycetes</taxon>
        <taxon>Jiangellales</taxon>
        <taxon>Jiangellaceae</taxon>
        <taxon>Jiangella</taxon>
    </lineage>
</organism>
<dbReference type="CDD" id="cd02440">
    <property type="entry name" value="AdoMet_MTases"/>
    <property type="match status" value="1"/>
</dbReference>
<accession>A0A7W9LJD9</accession>
<protein>
    <submittedName>
        <fullName evidence="2">SAM-dependent methyltransferase</fullName>
    </submittedName>
</protein>
<dbReference type="Gene3D" id="3.40.50.150">
    <property type="entry name" value="Vaccinia Virus protein VP39"/>
    <property type="match status" value="1"/>
</dbReference>
<comment type="caution">
    <text evidence="2">The sequence shown here is derived from an EMBL/GenBank/DDBJ whole genome shotgun (WGS) entry which is preliminary data.</text>
</comment>
<keyword evidence="2" id="KW-0489">Methyltransferase</keyword>
<dbReference type="EMBL" id="JACHMM010000001">
    <property type="protein sequence ID" value="MBB5786011.1"/>
    <property type="molecule type" value="Genomic_DNA"/>
</dbReference>
<dbReference type="Pfam" id="PF08241">
    <property type="entry name" value="Methyltransf_11"/>
    <property type="match status" value="1"/>
</dbReference>
<name>A0A7W9LJD9_9ACTN</name>
<dbReference type="GO" id="GO:0032259">
    <property type="term" value="P:methylation"/>
    <property type="evidence" value="ECO:0007669"/>
    <property type="project" value="UniProtKB-KW"/>
</dbReference>
<feature type="domain" description="Methyltransferase type 11" evidence="1">
    <location>
        <begin position="55"/>
        <end position="148"/>
    </location>
</feature>
<keyword evidence="3" id="KW-1185">Reference proteome</keyword>
<reference evidence="2 3" key="1">
    <citation type="submission" date="2020-08" db="EMBL/GenBank/DDBJ databases">
        <title>Sequencing the genomes of 1000 actinobacteria strains.</title>
        <authorList>
            <person name="Klenk H.-P."/>
        </authorList>
    </citation>
    <scope>NUCLEOTIDE SEQUENCE [LARGE SCALE GENOMIC DNA]</scope>
    <source>
        <strain evidence="2 3">DSM 102122</strain>
    </source>
</reference>
<evidence type="ECO:0000313" key="2">
    <source>
        <dbReference type="EMBL" id="MBB5786011.1"/>
    </source>
</evidence>
<dbReference type="GO" id="GO:0008757">
    <property type="term" value="F:S-adenosylmethionine-dependent methyltransferase activity"/>
    <property type="evidence" value="ECO:0007669"/>
    <property type="project" value="InterPro"/>
</dbReference>
<sequence length="277" mass="29511">MSAPDDPAATPVDQLKERQRAMWAAGDYAAVAVKLGDVGRRIVRSVGVGPGDDVLDVACGTGNAAIPAAVAGARVVGVDLTPELFAAGRDDAAAAGVSVDWREGDAEDLPIADASQDVVLSTFGCMFAPRHEVTARELARVLRPGGRLGLCNWRPDGRAGGFFSVIGRHVPPLPPYASPPPLWGDPDHVRRLFDGTGVTPEFEHDVVDLRFGSVPDVVEFYATRFGPIVAARRLLEPQGRWPALHDDLGTYFEQATAARDGGIVWALEYLVVLGRKT</sequence>
<proteinExistence type="predicted"/>
<dbReference type="AlphaFoldDB" id="A0A7W9LJD9"/>
<dbReference type="PANTHER" id="PTHR43591">
    <property type="entry name" value="METHYLTRANSFERASE"/>
    <property type="match status" value="1"/>
</dbReference>
<dbReference type="Proteomes" id="UP000542813">
    <property type="component" value="Unassembled WGS sequence"/>
</dbReference>
<gene>
    <name evidence="2" type="ORF">HD601_000586</name>
</gene>
<evidence type="ECO:0000259" key="1">
    <source>
        <dbReference type="Pfam" id="PF08241"/>
    </source>
</evidence>
<keyword evidence="2" id="KW-0808">Transferase</keyword>
<dbReference type="RefSeq" id="WP_184819176.1">
    <property type="nucleotide sequence ID" value="NZ_JACHMM010000001.1"/>
</dbReference>
<dbReference type="InterPro" id="IPR029063">
    <property type="entry name" value="SAM-dependent_MTases_sf"/>
</dbReference>
<evidence type="ECO:0000313" key="3">
    <source>
        <dbReference type="Proteomes" id="UP000542813"/>
    </source>
</evidence>
<dbReference type="PANTHER" id="PTHR43591:SF24">
    <property type="entry name" value="2-METHOXY-6-POLYPRENYL-1,4-BENZOQUINOL METHYLASE, MITOCHONDRIAL"/>
    <property type="match status" value="1"/>
</dbReference>
<dbReference type="SUPFAM" id="SSF53335">
    <property type="entry name" value="S-adenosyl-L-methionine-dependent methyltransferases"/>
    <property type="match status" value="1"/>
</dbReference>
<dbReference type="InterPro" id="IPR013216">
    <property type="entry name" value="Methyltransf_11"/>
</dbReference>